<dbReference type="Proteomes" id="UP000662200">
    <property type="component" value="Unassembled WGS sequence"/>
</dbReference>
<evidence type="ECO:0000313" key="3">
    <source>
        <dbReference type="Proteomes" id="UP000662200"/>
    </source>
</evidence>
<reference evidence="2" key="2">
    <citation type="submission" date="2020-09" db="EMBL/GenBank/DDBJ databases">
        <authorList>
            <person name="Sun Q."/>
            <person name="Ohkuma M."/>
        </authorList>
    </citation>
    <scope>NUCLEOTIDE SEQUENCE</scope>
    <source>
        <strain evidence="2">JCM 3091</strain>
    </source>
</reference>
<dbReference type="PANTHER" id="PTHR33164">
    <property type="entry name" value="TRANSCRIPTIONAL REGULATOR, MARR FAMILY"/>
    <property type="match status" value="1"/>
</dbReference>
<dbReference type="PANTHER" id="PTHR33164:SF94">
    <property type="entry name" value="TRANSCRIPTIONAL REGULATORY PROTEIN-RELATED"/>
    <property type="match status" value="1"/>
</dbReference>
<dbReference type="AlphaFoldDB" id="A0A8J3BLQ1"/>
<dbReference type="GO" id="GO:0006950">
    <property type="term" value="P:response to stress"/>
    <property type="evidence" value="ECO:0007669"/>
    <property type="project" value="TreeGrafter"/>
</dbReference>
<accession>A0A8J3BLQ1</accession>
<dbReference type="InterPro" id="IPR036388">
    <property type="entry name" value="WH-like_DNA-bd_sf"/>
</dbReference>
<name>A0A8J3BLQ1_9ACTN</name>
<dbReference type="PROSITE" id="PS50995">
    <property type="entry name" value="HTH_MARR_2"/>
    <property type="match status" value="1"/>
</dbReference>
<evidence type="ECO:0000259" key="1">
    <source>
        <dbReference type="PROSITE" id="PS50995"/>
    </source>
</evidence>
<sequence>MPQVGRRRPVAGPDADSVDVLADLVMEYTDRAREATSPRLSHLQFQALTAIDRHGALNLGRLAELLFTAMSSTSRLCDRLEATGLIERHPREDNRREVVLSLSGDGRRLLAGLRAHRREGIARVLADDGQIGLTMRPALRSADGRQRRLA</sequence>
<feature type="domain" description="HTH marR-type" evidence="1">
    <location>
        <begin position="1"/>
        <end position="150"/>
    </location>
</feature>
<proteinExistence type="predicted"/>
<organism evidence="2 3">
    <name type="scientific">Pilimelia terevasa</name>
    <dbReference type="NCBI Taxonomy" id="53372"/>
    <lineage>
        <taxon>Bacteria</taxon>
        <taxon>Bacillati</taxon>
        <taxon>Actinomycetota</taxon>
        <taxon>Actinomycetes</taxon>
        <taxon>Micromonosporales</taxon>
        <taxon>Micromonosporaceae</taxon>
        <taxon>Pilimelia</taxon>
    </lineage>
</organism>
<dbReference type="EMBL" id="BMQC01000006">
    <property type="protein sequence ID" value="GGK28216.1"/>
    <property type="molecule type" value="Genomic_DNA"/>
</dbReference>
<dbReference type="RefSeq" id="WP_189114071.1">
    <property type="nucleotide sequence ID" value="NZ_BMQC01000006.1"/>
</dbReference>
<gene>
    <name evidence="2" type="ORF">GCM10010124_21060</name>
</gene>
<dbReference type="InterPro" id="IPR000835">
    <property type="entry name" value="HTH_MarR-typ"/>
</dbReference>
<dbReference type="Gene3D" id="1.10.10.10">
    <property type="entry name" value="Winged helix-like DNA-binding domain superfamily/Winged helix DNA-binding domain"/>
    <property type="match status" value="1"/>
</dbReference>
<reference evidence="2" key="1">
    <citation type="journal article" date="2014" name="Int. J. Syst. Evol. Microbiol.">
        <title>Complete genome sequence of Corynebacterium casei LMG S-19264T (=DSM 44701T), isolated from a smear-ripened cheese.</title>
        <authorList>
            <consortium name="US DOE Joint Genome Institute (JGI-PGF)"/>
            <person name="Walter F."/>
            <person name="Albersmeier A."/>
            <person name="Kalinowski J."/>
            <person name="Ruckert C."/>
        </authorList>
    </citation>
    <scope>NUCLEOTIDE SEQUENCE</scope>
    <source>
        <strain evidence="2">JCM 3091</strain>
    </source>
</reference>
<keyword evidence="3" id="KW-1185">Reference proteome</keyword>
<dbReference type="SMART" id="SM00347">
    <property type="entry name" value="HTH_MARR"/>
    <property type="match status" value="1"/>
</dbReference>
<dbReference type="InterPro" id="IPR039422">
    <property type="entry name" value="MarR/SlyA-like"/>
</dbReference>
<protein>
    <submittedName>
        <fullName evidence="2">MarR family transcriptional regulator</fullName>
    </submittedName>
</protein>
<dbReference type="Pfam" id="PF01047">
    <property type="entry name" value="MarR"/>
    <property type="match status" value="1"/>
</dbReference>
<dbReference type="InterPro" id="IPR036390">
    <property type="entry name" value="WH_DNA-bd_sf"/>
</dbReference>
<evidence type="ECO:0000313" key="2">
    <source>
        <dbReference type="EMBL" id="GGK28216.1"/>
    </source>
</evidence>
<dbReference type="SUPFAM" id="SSF46785">
    <property type="entry name" value="Winged helix' DNA-binding domain"/>
    <property type="match status" value="1"/>
</dbReference>
<dbReference type="GO" id="GO:0003700">
    <property type="term" value="F:DNA-binding transcription factor activity"/>
    <property type="evidence" value="ECO:0007669"/>
    <property type="project" value="InterPro"/>
</dbReference>
<comment type="caution">
    <text evidence="2">The sequence shown here is derived from an EMBL/GenBank/DDBJ whole genome shotgun (WGS) entry which is preliminary data.</text>
</comment>